<evidence type="ECO:0000256" key="3">
    <source>
        <dbReference type="ARBA" id="ARBA00022679"/>
    </source>
</evidence>
<dbReference type="EMBL" id="JADYXP020000002">
    <property type="protein sequence ID" value="KAL0131438.1"/>
    <property type="molecule type" value="Genomic_DNA"/>
</dbReference>
<evidence type="ECO:0000313" key="5">
    <source>
        <dbReference type="EMBL" id="KAL0131438.1"/>
    </source>
</evidence>
<dbReference type="Pfam" id="PF13489">
    <property type="entry name" value="Methyltransf_23"/>
    <property type="match status" value="1"/>
</dbReference>
<reference evidence="5 6" key="1">
    <citation type="submission" date="2023-03" db="EMBL/GenBank/DDBJ databases">
        <title>High recombination rates correlate with genetic variation in Cardiocondyla obscurior ants.</title>
        <authorList>
            <person name="Errbii M."/>
        </authorList>
    </citation>
    <scope>NUCLEOTIDE SEQUENCE [LARGE SCALE GENOMIC DNA]</scope>
    <source>
        <strain evidence="5">Alpha-2009</strain>
        <tissue evidence="5">Whole body</tissue>
    </source>
</reference>
<comment type="function">
    <text evidence="4">S-adenosyl-L-methionine-dependent methyltransferase.</text>
</comment>
<dbReference type="PANTHER" id="PTHR22809">
    <property type="entry name" value="METHYLTRANSFERASE-RELATED"/>
    <property type="match status" value="1"/>
</dbReference>
<proteinExistence type="inferred from homology"/>
<dbReference type="InterPro" id="IPR029063">
    <property type="entry name" value="SAM-dependent_MTases_sf"/>
</dbReference>
<dbReference type="Gene3D" id="3.40.50.150">
    <property type="entry name" value="Vaccinia Virus protein VP39"/>
    <property type="match status" value="1"/>
</dbReference>
<keyword evidence="3 4" id="KW-0808">Transferase</keyword>
<dbReference type="GO" id="GO:0008757">
    <property type="term" value="F:S-adenosylmethionine-dependent methyltransferase activity"/>
    <property type="evidence" value="ECO:0007669"/>
    <property type="project" value="UniProtKB-ARBA"/>
</dbReference>
<dbReference type="EC" id="2.1.1.-" evidence="4"/>
<gene>
    <name evidence="5" type="ORF">PUN28_002755</name>
</gene>
<dbReference type="AlphaFoldDB" id="A0AAW2GVW8"/>
<evidence type="ECO:0000313" key="6">
    <source>
        <dbReference type="Proteomes" id="UP001430953"/>
    </source>
</evidence>
<evidence type="ECO:0000256" key="4">
    <source>
        <dbReference type="PIRNR" id="PIRNR037755"/>
    </source>
</evidence>
<sequence length="274" mass="31843">MSESIENATPSMGHVAKRLTPEEIDKMRAQDSRLVSEFRANQLERDAKKHWDLFYKRNDTRFFKDRHWTTREFDELLGLGGNEHQNVLLEVGCGVGNFVYPLIEDGLKFRKIFACDLSTRAIELLKSHTLYNSETMKAFQADITLENCFAEIDCPVDVATLIFVLSAIHPDKFQKVAKNLYDVLGSGRILLFRDYGLYDMAQLRFKPGHKISENLYMRQDGTRSYYFSVEQVAHLFESVGFETLDCDYIQRRTINVKENINVPRIFVQAKFKKT</sequence>
<dbReference type="GO" id="GO:0032259">
    <property type="term" value="P:methylation"/>
    <property type="evidence" value="ECO:0007669"/>
    <property type="project" value="UniProtKB-KW"/>
</dbReference>
<dbReference type="PANTHER" id="PTHR22809:SF5">
    <property type="entry name" value="TRNA N(3)-METHYLCYTIDINE METHYLTRANSFERASE METTL6"/>
    <property type="match status" value="1"/>
</dbReference>
<dbReference type="CDD" id="cd02440">
    <property type="entry name" value="AdoMet_MTases"/>
    <property type="match status" value="1"/>
</dbReference>
<evidence type="ECO:0000256" key="2">
    <source>
        <dbReference type="ARBA" id="ARBA00022603"/>
    </source>
</evidence>
<keyword evidence="2 4" id="KW-0489">Methyltransferase</keyword>
<keyword evidence="6" id="KW-1185">Reference proteome</keyword>
<dbReference type="SUPFAM" id="SSF53335">
    <property type="entry name" value="S-adenosyl-L-methionine-dependent methyltransferases"/>
    <property type="match status" value="1"/>
</dbReference>
<protein>
    <recommendedName>
        <fullName evidence="4">tRNA N(3)-methylcytidine methyltransferase</fullName>
        <ecNumber evidence="4">2.1.1.-</ecNumber>
    </recommendedName>
</protein>
<name>A0AAW2GVW8_9HYME</name>
<organism evidence="5 6">
    <name type="scientific">Cardiocondyla obscurior</name>
    <dbReference type="NCBI Taxonomy" id="286306"/>
    <lineage>
        <taxon>Eukaryota</taxon>
        <taxon>Metazoa</taxon>
        <taxon>Ecdysozoa</taxon>
        <taxon>Arthropoda</taxon>
        <taxon>Hexapoda</taxon>
        <taxon>Insecta</taxon>
        <taxon>Pterygota</taxon>
        <taxon>Neoptera</taxon>
        <taxon>Endopterygota</taxon>
        <taxon>Hymenoptera</taxon>
        <taxon>Apocrita</taxon>
        <taxon>Aculeata</taxon>
        <taxon>Formicoidea</taxon>
        <taxon>Formicidae</taxon>
        <taxon>Myrmicinae</taxon>
        <taxon>Cardiocondyla</taxon>
    </lineage>
</organism>
<dbReference type="Proteomes" id="UP001430953">
    <property type="component" value="Unassembled WGS sequence"/>
</dbReference>
<accession>A0AAW2GVW8</accession>
<comment type="similarity">
    <text evidence="1 4">Belongs to the methyltransferase superfamily. METL family.</text>
</comment>
<evidence type="ECO:0000256" key="1">
    <source>
        <dbReference type="ARBA" id="ARBA00009725"/>
    </source>
</evidence>
<dbReference type="GO" id="GO:0008173">
    <property type="term" value="F:RNA methyltransferase activity"/>
    <property type="evidence" value="ECO:0007669"/>
    <property type="project" value="UniProtKB-ARBA"/>
</dbReference>
<dbReference type="InterPro" id="IPR026113">
    <property type="entry name" value="METTL2/6/8-like"/>
</dbReference>
<comment type="caution">
    <text evidence="5">The sequence shown here is derived from an EMBL/GenBank/DDBJ whole genome shotgun (WGS) entry which is preliminary data.</text>
</comment>
<dbReference type="PIRSF" id="PIRSF037755">
    <property type="entry name" value="Mettl2_prd"/>
    <property type="match status" value="1"/>
</dbReference>